<dbReference type="PANTHER" id="PTHR48207">
    <property type="entry name" value="SUCCINATE--HYDROXYMETHYLGLUTARATE COA-TRANSFERASE"/>
    <property type="match status" value="1"/>
</dbReference>
<accession>A0A1H6EAP7</accession>
<dbReference type="InterPro" id="IPR023606">
    <property type="entry name" value="CoA-Trfase_III_dom_1_sf"/>
</dbReference>
<gene>
    <name evidence="3" type="ORF">SAMN04489712_14218</name>
</gene>
<dbReference type="EMBL" id="FNVO01000042">
    <property type="protein sequence ID" value="SEG93986.1"/>
    <property type="molecule type" value="Genomic_DNA"/>
</dbReference>
<dbReference type="Gene3D" id="3.40.50.10540">
    <property type="entry name" value="Crotonobetainyl-coa:carnitine coa-transferase, domain 1"/>
    <property type="match status" value="1"/>
</dbReference>
<keyword evidence="4" id="KW-1185">Reference proteome</keyword>
<dbReference type="Pfam" id="PF02515">
    <property type="entry name" value="CoA_transf_3"/>
    <property type="match status" value="1"/>
</dbReference>
<dbReference type="PANTHER" id="PTHR48207:SF4">
    <property type="entry name" value="BLL6097 PROTEIN"/>
    <property type="match status" value="1"/>
</dbReference>
<reference evidence="4" key="1">
    <citation type="submission" date="2016-10" db="EMBL/GenBank/DDBJ databases">
        <authorList>
            <person name="Varghese N."/>
            <person name="Submissions S."/>
        </authorList>
    </citation>
    <scope>NUCLEOTIDE SEQUENCE [LARGE SCALE GENOMIC DNA]</scope>
    <source>
        <strain evidence="4">DSM 43163</strain>
    </source>
</reference>
<dbReference type="InterPro" id="IPR003673">
    <property type="entry name" value="CoA-Trfase_fam_III"/>
</dbReference>
<feature type="region of interest" description="Disordered" evidence="2">
    <location>
        <begin position="353"/>
        <end position="393"/>
    </location>
</feature>
<keyword evidence="1 3" id="KW-0808">Transferase</keyword>
<evidence type="ECO:0000313" key="4">
    <source>
        <dbReference type="Proteomes" id="UP000236723"/>
    </source>
</evidence>
<sequence length="393" mass="43237">MSGPLAGVRVLDFSTTFSGPYCTHQLADLGAEVIKVESPGGDITRGLGTARSPGMASVYVASNRNKASLELDLKRPGSRELVRSLIERADCLVHNMRLGAARRLGLDPETALAVNPRLVHAAITGFGSDGPYAGRPAYDDTVQAASGLAWLQSLGGRDEAYMATAVADKVAGLAAAQAVIAALFWRERTGRGQAVEVPMYETVVAFTLMEQWGGRAFVPPLGPTGYARMRSAHRRPYRTADGLISVVVYHEGHWRRFLEFTGHADLLDEERFRTVEARNANIDELYALLARLLTRRTTADWLKIFDEIDVPAMPVRTLDEVLDDEHLRAVRFFQEVTHPEEGAFLAARHATRFSASPPAPPSEQAPPDRLGDGRDAVRRWLDDRPRAGREETW</sequence>
<dbReference type="InterPro" id="IPR050483">
    <property type="entry name" value="CoA-transferase_III_domain"/>
</dbReference>
<protein>
    <submittedName>
        <fullName evidence="3">Crotonobetainyl-CoA:carnitine CoA-transferase CaiB</fullName>
    </submittedName>
</protein>
<feature type="compositionally biased region" description="Basic and acidic residues" evidence="2">
    <location>
        <begin position="369"/>
        <end position="393"/>
    </location>
</feature>
<organism evidence="3 4">
    <name type="scientific">Thermomonospora echinospora</name>
    <dbReference type="NCBI Taxonomy" id="1992"/>
    <lineage>
        <taxon>Bacteria</taxon>
        <taxon>Bacillati</taxon>
        <taxon>Actinomycetota</taxon>
        <taxon>Actinomycetes</taxon>
        <taxon>Streptosporangiales</taxon>
        <taxon>Thermomonosporaceae</taxon>
        <taxon>Thermomonospora</taxon>
    </lineage>
</organism>
<dbReference type="Proteomes" id="UP000236723">
    <property type="component" value="Unassembled WGS sequence"/>
</dbReference>
<dbReference type="InterPro" id="IPR044855">
    <property type="entry name" value="CoA-Trfase_III_dom3_sf"/>
</dbReference>
<evidence type="ECO:0000256" key="2">
    <source>
        <dbReference type="SAM" id="MobiDB-lite"/>
    </source>
</evidence>
<proteinExistence type="predicted"/>
<evidence type="ECO:0000313" key="3">
    <source>
        <dbReference type="EMBL" id="SEG93986.1"/>
    </source>
</evidence>
<evidence type="ECO:0000256" key="1">
    <source>
        <dbReference type="ARBA" id="ARBA00022679"/>
    </source>
</evidence>
<dbReference type="SUPFAM" id="SSF89796">
    <property type="entry name" value="CoA-transferase family III (CaiB/BaiF)"/>
    <property type="match status" value="1"/>
</dbReference>
<name>A0A1H6EAP7_9ACTN</name>
<dbReference type="AlphaFoldDB" id="A0A1H6EAP7"/>
<dbReference type="GO" id="GO:0008410">
    <property type="term" value="F:CoA-transferase activity"/>
    <property type="evidence" value="ECO:0007669"/>
    <property type="project" value="TreeGrafter"/>
</dbReference>
<dbReference type="Gene3D" id="3.30.1540.10">
    <property type="entry name" value="formyl-coa transferase, domain 3"/>
    <property type="match status" value="1"/>
</dbReference>